<name>A0ABT1DB01_9PROT</name>
<protein>
    <submittedName>
        <fullName evidence="1">DUF4089 domain-containing protein</fullName>
    </submittedName>
</protein>
<accession>A0ABT1DB01</accession>
<dbReference type="InterPro" id="IPR025148">
    <property type="entry name" value="AtzG-like"/>
</dbReference>
<organism evidence="1 2">
    <name type="scientific">Siccirubricoccus soli</name>
    <dbReference type="NCBI Taxonomy" id="2899147"/>
    <lineage>
        <taxon>Bacteria</taxon>
        <taxon>Pseudomonadati</taxon>
        <taxon>Pseudomonadota</taxon>
        <taxon>Alphaproteobacteria</taxon>
        <taxon>Acetobacterales</taxon>
        <taxon>Roseomonadaceae</taxon>
        <taxon>Siccirubricoccus</taxon>
    </lineage>
</organism>
<dbReference type="RefSeq" id="WP_252954785.1">
    <property type="nucleotide sequence ID" value="NZ_JAFIRR010000120.1"/>
</dbReference>
<evidence type="ECO:0000313" key="2">
    <source>
        <dbReference type="Proteomes" id="UP001523392"/>
    </source>
</evidence>
<proteinExistence type="predicted"/>
<evidence type="ECO:0000313" key="1">
    <source>
        <dbReference type="EMBL" id="MCO6418155.1"/>
    </source>
</evidence>
<keyword evidence="2" id="KW-1185">Reference proteome</keyword>
<comment type="caution">
    <text evidence="1">The sequence shown here is derived from an EMBL/GenBank/DDBJ whole genome shotgun (WGS) entry which is preliminary data.</text>
</comment>
<dbReference type="Pfam" id="PF13318">
    <property type="entry name" value="AtzG-like"/>
    <property type="match status" value="1"/>
</dbReference>
<dbReference type="EMBL" id="JAFIRR010000120">
    <property type="protein sequence ID" value="MCO6418155.1"/>
    <property type="molecule type" value="Genomic_DNA"/>
</dbReference>
<sequence length="63" mass="6382">MLDTERFDPAAHVAAAAPAVGLALDATRQARVAAALALVVRIAGPALAVDLPVEAEPAPVFRP</sequence>
<dbReference type="Proteomes" id="UP001523392">
    <property type="component" value="Unassembled WGS sequence"/>
</dbReference>
<gene>
    <name evidence="1" type="ORF">JYK14_18585</name>
</gene>
<reference evidence="1 2" key="1">
    <citation type="submission" date="2021-12" db="EMBL/GenBank/DDBJ databases">
        <title>Siccirubricoccus leaddurans sp. nov., a high concentration Zn2+ tolerance bacterium.</title>
        <authorList>
            <person name="Cao Y."/>
        </authorList>
    </citation>
    <scope>NUCLEOTIDE SEQUENCE [LARGE SCALE GENOMIC DNA]</scope>
    <source>
        <strain evidence="1 2">KC 17139</strain>
    </source>
</reference>